<name>A0AAE9YQV2_9GAMM</name>
<reference evidence="1 2" key="2">
    <citation type="journal article" date="2022" name="Mar. Drugs">
        <title>Bioassay-Guided Fractionation Leads to the Detection of Cholic Acid Generated by the Rare Thalassomonas sp.</title>
        <authorList>
            <person name="Pheiffer F."/>
            <person name="Schneider Y.K."/>
            <person name="Hansen E.H."/>
            <person name="Andersen J.H."/>
            <person name="Isaksson J."/>
            <person name="Busche T."/>
            <person name="R C."/>
            <person name="Kalinowski J."/>
            <person name="Zyl L.V."/>
            <person name="Trindade M."/>
        </authorList>
    </citation>
    <scope>NUCLEOTIDE SEQUENCE [LARGE SCALE GENOMIC DNA]</scope>
    <source>
        <strain evidence="1 2">A5K-106</strain>
    </source>
</reference>
<evidence type="ECO:0000313" key="1">
    <source>
        <dbReference type="EMBL" id="WDD97892.1"/>
    </source>
</evidence>
<gene>
    <name evidence="1" type="ORF">SG35_021760</name>
</gene>
<dbReference type="EMBL" id="CP059735">
    <property type="protein sequence ID" value="WDD97892.1"/>
    <property type="molecule type" value="Genomic_DNA"/>
</dbReference>
<dbReference type="RefSeq" id="WP_274055226.1">
    <property type="nucleotide sequence ID" value="NZ_CP059735.1"/>
</dbReference>
<keyword evidence="2" id="KW-1185">Reference proteome</keyword>
<proteinExistence type="predicted"/>
<sequence>MGFFNFFQGKKLSKQGEVEVLGKALMKNRVDIHKLLLDDGSSGVGLNIVTKGVLSYSSMPLSLNENQARELITQIKEALGDK</sequence>
<accession>A0AAE9YQV2</accession>
<reference evidence="1 2" key="1">
    <citation type="journal article" date="2015" name="Genome Announc.">
        <title>Draft Genome Sequences of Marine Isolates of Thalassomonas viridans and Thalassomonas actiniarum.</title>
        <authorList>
            <person name="Olonade I."/>
            <person name="van Zyl L.J."/>
            <person name="Trindade M."/>
        </authorList>
    </citation>
    <scope>NUCLEOTIDE SEQUENCE [LARGE SCALE GENOMIC DNA]</scope>
    <source>
        <strain evidence="1 2">A5K-106</strain>
    </source>
</reference>
<organism evidence="1 2">
    <name type="scientific">Thalassomonas actiniarum</name>
    <dbReference type="NCBI Taxonomy" id="485447"/>
    <lineage>
        <taxon>Bacteria</taxon>
        <taxon>Pseudomonadati</taxon>
        <taxon>Pseudomonadota</taxon>
        <taxon>Gammaproteobacteria</taxon>
        <taxon>Alteromonadales</taxon>
        <taxon>Colwelliaceae</taxon>
        <taxon>Thalassomonas</taxon>
    </lineage>
</organism>
<dbReference type="KEGG" id="tact:SG35_021760"/>
<protein>
    <submittedName>
        <fullName evidence="1">Uncharacterized protein</fullName>
    </submittedName>
</protein>
<dbReference type="AlphaFoldDB" id="A0AAE9YQV2"/>
<evidence type="ECO:0000313" key="2">
    <source>
        <dbReference type="Proteomes" id="UP000032568"/>
    </source>
</evidence>
<dbReference type="Proteomes" id="UP000032568">
    <property type="component" value="Chromosome"/>
</dbReference>